<dbReference type="PANTHER" id="PTHR34990:SF1">
    <property type="entry name" value="UDP-2,3-DIACYLGLUCOSAMINE HYDROLASE"/>
    <property type="match status" value="1"/>
</dbReference>
<dbReference type="GO" id="GO:0046872">
    <property type="term" value="F:metal ion binding"/>
    <property type="evidence" value="ECO:0007669"/>
    <property type="project" value="UniProtKB-KW"/>
</dbReference>
<dbReference type="AlphaFoldDB" id="A0A2V1J285"/>
<dbReference type="InterPro" id="IPR029052">
    <property type="entry name" value="Metallo-depent_PP-like"/>
</dbReference>
<dbReference type="GO" id="GO:0008758">
    <property type="term" value="F:UDP-2,3-diacylglucosamine hydrolase activity"/>
    <property type="evidence" value="ECO:0007669"/>
    <property type="project" value="TreeGrafter"/>
</dbReference>
<dbReference type="CDD" id="cd07398">
    <property type="entry name" value="MPP_YbbF-LpxH"/>
    <property type="match status" value="1"/>
</dbReference>
<organism evidence="8 9">
    <name type="scientific">Paramuribaculum intestinale</name>
    <dbReference type="NCBI Taxonomy" id="2094151"/>
    <lineage>
        <taxon>Bacteria</taxon>
        <taxon>Pseudomonadati</taxon>
        <taxon>Bacteroidota</taxon>
        <taxon>Bacteroidia</taxon>
        <taxon>Bacteroidales</taxon>
        <taxon>Muribaculaceae</taxon>
        <taxon>Paramuribaculum</taxon>
    </lineage>
</organism>
<accession>A0A2V1J285</accession>
<dbReference type="InterPro" id="IPR004843">
    <property type="entry name" value="Calcineurin-like_PHP"/>
</dbReference>
<sequence>MDQEKAYFISDLHLGAQWIADNRAHELAIAEWIRSLAGKASALYILGDAIDYWYEYRTVVPRGFVRFFAAIASLTDAGTPVYWLKGNHDIWIFDYLPREIGVKVIDGPLHTRILGHTFYLEHGDLSGEPRPSYRRMQRIFRNPTAQRLFAAIHPRWTVGFAHRWSSHSRRNGKEASDRLSDNDQLITFAKNYLAMHPDTEYFVFGHRHVVVDTDIAPGCRLVILGEGFRLMTYGVFDGNSFEIHKIK</sequence>
<dbReference type="GO" id="GO:0016020">
    <property type="term" value="C:membrane"/>
    <property type="evidence" value="ECO:0007669"/>
    <property type="project" value="GOC"/>
</dbReference>
<reference evidence="9" key="1">
    <citation type="submission" date="2018-02" db="EMBL/GenBank/DDBJ databases">
        <authorList>
            <person name="Clavel T."/>
            <person name="Strowig T."/>
        </authorList>
    </citation>
    <scope>NUCLEOTIDE SEQUENCE [LARGE SCALE GENOMIC DNA]</scope>
    <source>
        <strain evidence="9">DSM 100764</strain>
    </source>
</reference>
<evidence type="ECO:0000313" key="8">
    <source>
        <dbReference type="EMBL" id="PWB08874.1"/>
    </source>
</evidence>
<keyword evidence="9" id="KW-1185">Reference proteome</keyword>
<keyword evidence="5" id="KW-0472">Membrane</keyword>
<dbReference type="Proteomes" id="UP000244925">
    <property type="component" value="Unassembled WGS sequence"/>
</dbReference>
<dbReference type="GO" id="GO:0009245">
    <property type="term" value="P:lipid A biosynthetic process"/>
    <property type="evidence" value="ECO:0007669"/>
    <property type="project" value="TreeGrafter"/>
</dbReference>
<dbReference type="SUPFAM" id="SSF56300">
    <property type="entry name" value="Metallo-dependent phosphatases"/>
    <property type="match status" value="1"/>
</dbReference>
<keyword evidence="6" id="KW-0464">Manganese</keyword>
<proteinExistence type="predicted"/>
<keyword evidence="1" id="KW-1003">Cell membrane</keyword>
<evidence type="ECO:0000256" key="6">
    <source>
        <dbReference type="ARBA" id="ARBA00023211"/>
    </source>
</evidence>
<evidence type="ECO:0000256" key="2">
    <source>
        <dbReference type="ARBA" id="ARBA00022519"/>
    </source>
</evidence>
<feature type="domain" description="Calcineurin-like phosphoesterase" evidence="7">
    <location>
        <begin position="7"/>
        <end position="209"/>
    </location>
</feature>
<dbReference type="InterPro" id="IPR043461">
    <property type="entry name" value="LpxH-like"/>
</dbReference>
<evidence type="ECO:0000256" key="1">
    <source>
        <dbReference type="ARBA" id="ARBA00022475"/>
    </source>
</evidence>
<gene>
    <name evidence="8" type="ORF">C5O25_03070</name>
</gene>
<keyword evidence="2" id="KW-0997">Cell inner membrane</keyword>
<evidence type="ECO:0000256" key="5">
    <source>
        <dbReference type="ARBA" id="ARBA00023136"/>
    </source>
</evidence>
<dbReference type="Gene3D" id="3.60.21.10">
    <property type="match status" value="1"/>
</dbReference>
<dbReference type="PANTHER" id="PTHR34990">
    <property type="entry name" value="UDP-2,3-DIACYLGLUCOSAMINE HYDROLASE-RELATED"/>
    <property type="match status" value="1"/>
</dbReference>
<dbReference type="GeneID" id="93424568"/>
<dbReference type="Pfam" id="PF00149">
    <property type="entry name" value="Metallophos"/>
    <property type="match status" value="1"/>
</dbReference>
<comment type="caution">
    <text evidence="8">The sequence shown here is derived from an EMBL/GenBank/DDBJ whole genome shotgun (WGS) entry which is preliminary data.</text>
</comment>
<evidence type="ECO:0000313" key="9">
    <source>
        <dbReference type="Proteomes" id="UP000244925"/>
    </source>
</evidence>
<name>A0A2V1J285_9BACT</name>
<dbReference type="EMBL" id="PUBV01000004">
    <property type="protein sequence ID" value="PWB08874.1"/>
    <property type="molecule type" value="Genomic_DNA"/>
</dbReference>
<keyword evidence="3" id="KW-0479">Metal-binding</keyword>
<protein>
    <submittedName>
        <fullName evidence="8">UDP-2,3-diacylglucosamine diphosphatase</fullName>
    </submittedName>
</protein>
<evidence type="ECO:0000256" key="4">
    <source>
        <dbReference type="ARBA" id="ARBA00022801"/>
    </source>
</evidence>
<evidence type="ECO:0000256" key="3">
    <source>
        <dbReference type="ARBA" id="ARBA00022723"/>
    </source>
</evidence>
<dbReference type="RefSeq" id="WP_107035262.1">
    <property type="nucleotide sequence ID" value="NZ_CAOLHR010000004.1"/>
</dbReference>
<evidence type="ECO:0000259" key="7">
    <source>
        <dbReference type="Pfam" id="PF00149"/>
    </source>
</evidence>
<keyword evidence="4" id="KW-0378">Hydrolase</keyword>